<evidence type="ECO:0000259" key="2">
    <source>
        <dbReference type="PROSITE" id="PS50158"/>
    </source>
</evidence>
<dbReference type="SUPFAM" id="SSF48695">
    <property type="entry name" value="Multiheme cytochromes"/>
    <property type="match status" value="1"/>
</dbReference>
<evidence type="ECO:0000313" key="4">
    <source>
        <dbReference type="Proteomes" id="UP000298652"/>
    </source>
</evidence>
<keyword evidence="1" id="KW-0479">Metal-binding</keyword>
<dbReference type="OMA" id="RVRDCPE"/>
<dbReference type="EMBL" id="CM016553">
    <property type="protein sequence ID" value="TKW32173.1"/>
    <property type="molecule type" value="Genomic_DNA"/>
</dbReference>
<feature type="domain" description="CCHC-type" evidence="2">
    <location>
        <begin position="348"/>
        <end position="363"/>
    </location>
</feature>
<dbReference type="InterPro" id="IPR036280">
    <property type="entry name" value="Multihaem_cyt_sf"/>
</dbReference>
<dbReference type="InterPro" id="IPR001878">
    <property type="entry name" value="Znf_CCHC"/>
</dbReference>
<keyword evidence="1" id="KW-0862">Zinc</keyword>
<proteinExistence type="predicted"/>
<protein>
    <recommendedName>
        <fullName evidence="2">CCHC-type domain-containing protein</fullName>
    </recommendedName>
</protein>
<organism evidence="3 4">
    <name type="scientific">Setaria viridis</name>
    <name type="common">Green bristlegrass</name>
    <name type="synonym">Setaria italica subsp. viridis</name>
    <dbReference type="NCBI Taxonomy" id="4556"/>
    <lineage>
        <taxon>Eukaryota</taxon>
        <taxon>Viridiplantae</taxon>
        <taxon>Streptophyta</taxon>
        <taxon>Embryophyta</taxon>
        <taxon>Tracheophyta</taxon>
        <taxon>Spermatophyta</taxon>
        <taxon>Magnoliopsida</taxon>
        <taxon>Liliopsida</taxon>
        <taxon>Poales</taxon>
        <taxon>Poaceae</taxon>
        <taxon>PACMAD clade</taxon>
        <taxon>Panicoideae</taxon>
        <taxon>Panicodae</taxon>
        <taxon>Paniceae</taxon>
        <taxon>Cenchrinae</taxon>
        <taxon>Setaria</taxon>
    </lineage>
</organism>
<dbReference type="Gramene" id="TKW32173">
    <property type="protein sequence ID" value="TKW32173"/>
    <property type="gene ID" value="SEVIR_2G152700v2"/>
</dbReference>
<sequence length="425" mass="47077">MQEPRRDDGLLRLRIIKRNWKAATQASSWSSNGHNKIQNSCPAKDKLCVTCSEKGHNSHDCPMKDREEKLICTICNKVGHYYLRCCRLNVSENHACHRCGEKGHYASKGPMHCGDKFIYTGLSCSSCDTNHLLGRCPMSNITCFLSEGKDCVPAQCHLSPILTAVNQHCRESFRGTLKEGRTVTRLDPPSGIELYDDSRECQLNGNNEMAPKVSSCSLGEPVNRDGGSPIKTHVLAADKNNPATTTDEPLTPASGFTCLDCHEDNCHSANSCSKKKSPRELEPYDCNHGCQSMGASEMVVPNVSSISPVVQDRCDWVSPIITKIPASEDTNAEAMTDVVQTKVLVVTCFSCHDEGHWARNCPKKKAPRKLVHCGVTCLNCNGNHYTIRCPKKKKPGELKLCNVTCLRCRDKGHFADRCPKMQQPR</sequence>
<accession>A0A4U6VTX5</accession>
<gene>
    <name evidence="3" type="ORF">SEVIR_2G152700v2</name>
</gene>
<dbReference type="InterPro" id="IPR036875">
    <property type="entry name" value="Znf_CCHC_sf"/>
</dbReference>
<evidence type="ECO:0000313" key="3">
    <source>
        <dbReference type="EMBL" id="TKW32173.1"/>
    </source>
</evidence>
<dbReference type="Pfam" id="PF00098">
    <property type="entry name" value="zf-CCHC"/>
    <property type="match status" value="1"/>
</dbReference>
<dbReference type="SMART" id="SM00343">
    <property type="entry name" value="ZnF_C2HC"/>
    <property type="match status" value="6"/>
</dbReference>
<dbReference type="Gene3D" id="4.10.60.10">
    <property type="entry name" value="Zinc finger, CCHC-type"/>
    <property type="match status" value="3"/>
</dbReference>
<feature type="domain" description="CCHC-type" evidence="2">
    <location>
        <begin position="48"/>
        <end position="62"/>
    </location>
</feature>
<feature type="domain" description="CCHC-type" evidence="2">
    <location>
        <begin position="405"/>
        <end position="420"/>
    </location>
</feature>
<keyword evidence="4" id="KW-1185">Reference proteome</keyword>
<dbReference type="PROSITE" id="PS50158">
    <property type="entry name" value="ZF_CCHC"/>
    <property type="match status" value="3"/>
</dbReference>
<keyword evidence="1" id="KW-0863">Zinc-finger</keyword>
<dbReference type="GO" id="GO:0003676">
    <property type="term" value="F:nucleic acid binding"/>
    <property type="evidence" value="ECO:0007669"/>
    <property type="project" value="InterPro"/>
</dbReference>
<dbReference type="SUPFAM" id="SSF57756">
    <property type="entry name" value="Retrovirus zinc finger-like domains"/>
    <property type="match status" value="1"/>
</dbReference>
<dbReference type="AlphaFoldDB" id="A0A4U6VTX5"/>
<evidence type="ECO:0000256" key="1">
    <source>
        <dbReference type="PROSITE-ProRule" id="PRU00047"/>
    </source>
</evidence>
<name>A0A4U6VTX5_SETVI</name>
<dbReference type="GO" id="GO:0008270">
    <property type="term" value="F:zinc ion binding"/>
    <property type="evidence" value="ECO:0007669"/>
    <property type="project" value="UniProtKB-KW"/>
</dbReference>
<reference evidence="3" key="1">
    <citation type="submission" date="2019-03" db="EMBL/GenBank/DDBJ databases">
        <title>WGS assembly of Setaria viridis.</title>
        <authorList>
            <person name="Huang P."/>
            <person name="Jenkins J."/>
            <person name="Grimwood J."/>
            <person name="Barry K."/>
            <person name="Healey A."/>
            <person name="Mamidi S."/>
            <person name="Sreedasyam A."/>
            <person name="Shu S."/>
            <person name="Feldman M."/>
            <person name="Wu J."/>
            <person name="Yu Y."/>
            <person name="Chen C."/>
            <person name="Johnson J."/>
            <person name="Rokhsar D."/>
            <person name="Baxter I."/>
            <person name="Schmutz J."/>
            <person name="Brutnell T."/>
            <person name="Kellogg E."/>
        </authorList>
    </citation>
    <scope>NUCLEOTIDE SEQUENCE [LARGE SCALE GENOMIC DNA]</scope>
</reference>
<dbReference type="Proteomes" id="UP000298652">
    <property type="component" value="Chromosome 2"/>
</dbReference>